<dbReference type="InterPro" id="IPR019826">
    <property type="entry name" value="Carboxylesterase_B_AS"/>
</dbReference>
<evidence type="ECO:0000256" key="2">
    <source>
        <dbReference type="ARBA" id="ARBA00022487"/>
    </source>
</evidence>
<dbReference type="SUPFAM" id="SSF53474">
    <property type="entry name" value="alpha/beta-Hydrolases"/>
    <property type="match status" value="1"/>
</dbReference>
<feature type="domain" description="Carboxylesterase type B" evidence="8">
    <location>
        <begin position="20"/>
        <end position="522"/>
    </location>
</feature>
<organism evidence="9 10">
    <name type="scientific">Loxostege sticticalis</name>
    <name type="common">Beet webworm moth</name>
    <dbReference type="NCBI Taxonomy" id="481309"/>
    <lineage>
        <taxon>Eukaryota</taxon>
        <taxon>Metazoa</taxon>
        <taxon>Ecdysozoa</taxon>
        <taxon>Arthropoda</taxon>
        <taxon>Hexapoda</taxon>
        <taxon>Insecta</taxon>
        <taxon>Pterygota</taxon>
        <taxon>Neoptera</taxon>
        <taxon>Endopterygota</taxon>
        <taxon>Lepidoptera</taxon>
        <taxon>Glossata</taxon>
        <taxon>Ditrysia</taxon>
        <taxon>Pyraloidea</taxon>
        <taxon>Crambidae</taxon>
        <taxon>Pyraustinae</taxon>
        <taxon>Loxostege</taxon>
    </lineage>
</organism>
<dbReference type="Gene3D" id="3.40.50.1820">
    <property type="entry name" value="alpha/beta hydrolase"/>
    <property type="match status" value="1"/>
</dbReference>
<dbReference type="EMBL" id="JBEDNZ010000025">
    <property type="protein sequence ID" value="KAL0810966.1"/>
    <property type="molecule type" value="Genomic_DNA"/>
</dbReference>
<sequence>MFKVLFVCGLIVGVQSNISKLVNITQGPVLGYKAQDAEIFEFYGIPYATAPTGRDKFKEPLPAPVWTETFNATDKETICPQFPHSFVVTGKTMKEDCLVANVFVPDTENKNLPVLVIVHGGAFIMGFGSADSPKQLVNSKKVIAVNFNYRLGPHGFLCLGSEDIPGNAGMKDQVALLHWVKENIKDFGGNPDDVTVAGCSAGGGSVDLLLLSKMTKGLFQRAIVMSGANVAALAAQPDPIENARDYATRINYDGNDYDSLVEFYKNATLDQLNSQLFPLLAAPDTNVLFTPCVERDVGGKRFLHDSPVNIIKNGDYERYPMLYGFSNMEGLFRNFFFDAFVNPMNENFADFLPHDLKFKNEEERQEVAKKIKEFYFGDQLVSNETGIHYVDFFSDSMFIYPMQRSVTLQVNSNNTDIFLFVYSFVDENSDRVPYSDVQGATHCAAANAAMGEDESHHTPEYIIMKQKMRQVWLDFITTGNPTPNGSPVPTWMPARADRAPCMDFGNTIQMQGTFEKNRTEFWDEIYNEYYRQPMPPSVPSSSSSMSSILGISIFVFVTLVSVLL</sequence>
<feature type="signal peptide" evidence="6">
    <location>
        <begin position="1"/>
        <end position="16"/>
    </location>
</feature>
<dbReference type="AlphaFoldDB" id="A0ABD0SB84"/>
<keyword evidence="3 6" id="KW-0378">Hydrolase</keyword>
<dbReference type="InterPro" id="IPR029058">
    <property type="entry name" value="AB_hydrolase_fold"/>
</dbReference>
<dbReference type="InterPro" id="IPR002018">
    <property type="entry name" value="CarbesteraseB"/>
</dbReference>
<evidence type="ECO:0000259" key="8">
    <source>
        <dbReference type="Pfam" id="PF00135"/>
    </source>
</evidence>
<keyword evidence="6" id="KW-0732">Signal</keyword>
<dbReference type="GO" id="GO:0052689">
    <property type="term" value="F:carboxylic ester hydrolase activity"/>
    <property type="evidence" value="ECO:0007669"/>
    <property type="project" value="UniProtKB-KW"/>
</dbReference>
<keyword evidence="5" id="KW-0325">Glycoprotein</keyword>
<dbReference type="PANTHER" id="PTHR43142">
    <property type="entry name" value="CARBOXYLIC ESTER HYDROLASE"/>
    <property type="match status" value="1"/>
</dbReference>
<dbReference type="Proteomes" id="UP001549921">
    <property type="component" value="Unassembled WGS sequence"/>
</dbReference>
<gene>
    <name evidence="9" type="ORF">ABMA28_010260</name>
</gene>
<protein>
    <recommendedName>
        <fullName evidence="6">Carboxylic ester hydrolase</fullName>
        <ecNumber evidence="6">3.1.1.-</ecNumber>
    </recommendedName>
</protein>
<evidence type="ECO:0000313" key="9">
    <source>
        <dbReference type="EMBL" id="KAL0810966.1"/>
    </source>
</evidence>
<keyword evidence="7" id="KW-0472">Membrane</keyword>
<evidence type="ECO:0000313" key="10">
    <source>
        <dbReference type="Proteomes" id="UP001549921"/>
    </source>
</evidence>
<evidence type="ECO:0000256" key="1">
    <source>
        <dbReference type="ARBA" id="ARBA00005964"/>
    </source>
</evidence>
<comment type="similarity">
    <text evidence="1 6">Belongs to the type-B carboxylesterase/lipase family.</text>
</comment>
<feature type="chain" id="PRO_5044529041" description="Carboxylic ester hydrolase" evidence="6">
    <location>
        <begin position="17"/>
        <end position="564"/>
    </location>
</feature>
<proteinExistence type="inferred from homology"/>
<evidence type="ECO:0000256" key="3">
    <source>
        <dbReference type="ARBA" id="ARBA00022801"/>
    </source>
</evidence>
<keyword evidence="2" id="KW-0719">Serine esterase</keyword>
<dbReference type="Pfam" id="PF00135">
    <property type="entry name" value="COesterase"/>
    <property type="match status" value="1"/>
</dbReference>
<evidence type="ECO:0000256" key="4">
    <source>
        <dbReference type="ARBA" id="ARBA00023157"/>
    </source>
</evidence>
<name>A0ABD0SB84_LOXSC</name>
<feature type="transmembrane region" description="Helical" evidence="7">
    <location>
        <begin position="544"/>
        <end position="563"/>
    </location>
</feature>
<keyword evidence="4" id="KW-1015">Disulfide bond</keyword>
<evidence type="ECO:0000256" key="6">
    <source>
        <dbReference type="RuleBase" id="RU361235"/>
    </source>
</evidence>
<comment type="caution">
    <text evidence="9">The sequence shown here is derived from an EMBL/GenBank/DDBJ whole genome shotgun (WGS) entry which is preliminary data.</text>
</comment>
<keyword evidence="7" id="KW-0812">Transmembrane</keyword>
<dbReference type="EC" id="3.1.1.-" evidence="6"/>
<keyword evidence="7" id="KW-1133">Transmembrane helix</keyword>
<accession>A0ABD0SB84</accession>
<dbReference type="PANTHER" id="PTHR43142:SF1">
    <property type="entry name" value="CARBOXYLIC ESTER HYDROLASE"/>
    <property type="match status" value="1"/>
</dbReference>
<evidence type="ECO:0000256" key="5">
    <source>
        <dbReference type="ARBA" id="ARBA00023180"/>
    </source>
</evidence>
<evidence type="ECO:0000256" key="7">
    <source>
        <dbReference type="SAM" id="Phobius"/>
    </source>
</evidence>
<dbReference type="PROSITE" id="PS00122">
    <property type="entry name" value="CARBOXYLESTERASE_B_1"/>
    <property type="match status" value="1"/>
</dbReference>
<reference evidence="9 10" key="1">
    <citation type="submission" date="2024-06" db="EMBL/GenBank/DDBJ databases">
        <title>A chromosome-level genome assembly of beet webworm, Loxostege sticticalis.</title>
        <authorList>
            <person name="Zhang Y."/>
        </authorList>
    </citation>
    <scope>NUCLEOTIDE SEQUENCE [LARGE SCALE GENOMIC DNA]</scope>
    <source>
        <strain evidence="9">AQ028</strain>
        <tissue evidence="9">Male pupae</tissue>
    </source>
</reference>